<dbReference type="AlphaFoldDB" id="A0A177ADP1"/>
<accession>A0A177ADP1</accession>
<dbReference type="GeneID" id="36287182"/>
<gene>
    <name evidence="1" type="ORF">VC83_04109</name>
</gene>
<protein>
    <submittedName>
        <fullName evidence="1">Uncharacterized protein</fullName>
    </submittedName>
</protein>
<proteinExistence type="predicted"/>
<dbReference type="VEuPathDB" id="FungiDB:GMDG_08374"/>
<organism evidence="1">
    <name type="scientific">Pseudogymnoascus destructans</name>
    <dbReference type="NCBI Taxonomy" id="655981"/>
    <lineage>
        <taxon>Eukaryota</taxon>
        <taxon>Fungi</taxon>
        <taxon>Dikarya</taxon>
        <taxon>Ascomycota</taxon>
        <taxon>Pezizomycotina</taxon>
        <taxon>Leotiomycetes</taxon>
        <taxon>Thelebolales</taxon>
        <taxon>Thelebolaceae</taxon>
        <taxon>Pseudogymnoascus</taxon>
    </lineage>
</organism>
<dbReference type="RefSeq" id="XP_024324587.1">
    <property type="nucleotide sequence ID" value="XM_024467745.1"/>
</dbReference>
<sequence>MSAKYVAGTAIKTLQHGSRTIVLEYVSETTEWKRSYINQDTLDKFVSVAEKSLETLRPDTAEKEHESDSDKRSHFSVLELDKAKNVMASRHMVRK</sequence>
<reference evidence="1" key="1">
    <citation type="submission" date="2016-03" db="EMBL/GenBank/DDBJ databases">
        <title>Updated assembly of Pseudogymnoascus destructans, the fungus causing white-nose syndrome of bats.</title>
        <authorList>
            <person name="Palmer J.M."/>
            <person name="Drees K.P."/>
            <person name="Foster J.T."/>
            <person name="Lindner D.L."/>
        </authorList>
    </citation>
    <scope>NUCLEOTIDE SEQUENCE [LARGE SCALE GENOMIC DNA]</scope>
    <source>
        <strain evidence="1">20631-21</strain>
    </source>
</reference>
<dbReference type="OrthoDB" id="3430154at2759"/>
<dbReference type="Proteomes" id="UP000077154">
    <property type="component" value="Unassembled WGS sequence"/>
</dbReference>
<dbReference type="EMBL" id="KV441394">
    <property type="protein sequence ID" value="OAF59303.1"/>
    <property type="molecule type" value="Genomic_DNA"/>
</dbReference>
<dbReference type="eggNOG" id="ENOG502T26F">
    <property type="taxonomic scope" value="Eukaryota"/>
</dbReference>
<evidence type="ECO:0000313" key="1">
    <source>
        <dbReference type="EMBL" id="OAF59303.1"/>
    </source>
</evidence>
<name>A0A177ADP1_9PEZI</name>